<name>A0ABV8KUU9_9ACTN</name>
<proteinExistence type="predicted"/>
<evidence type="ECO:0000313" key="3">
    <source>
        <dbReference type="Proteomes" id="UP001595868"/>
    </source>
</evidence>
<keyword evidence="1" id="KW-0472">Membrane</keyword>
<dbReference type="RefSeq" id="WP_377551761.1">
    <property type="nucleotide sequence ID" value="NZ_JBHSBN010000029.1"/>
</dbReference>
<sequence>MGGETAGDTVDLSRADLERTQIVVAWADPDQTQSWQIPGQRRPVEDDDLGRTTLLPKHAFAEGARLAVARVPEAMERTSVLNPVRVTAPVFVDDSGRRHRLLVAAAIVVALLCVALIGVLWLSQLGSGGALDLGNGR</sequence>
<gene>
    <name evidence="2" type="ORF">ACFOX0_28415</name>
</gene>
<feature type="transmembrane region" description="Helical" evidence="1">
    <location>
        <begin position="101"/>
        <end position="122"/>
    </location>
</feature>
<accession>A0ABV8KUU9</accession>
<keyword evidence="1" id="KW-0812">Transmembrane</keyword>
<keyword evidence="1" id="KW-1133">Transmembrane helix</keyword>
<keyword evidence="3" id="KW-1185">Reference proteome</keyword>
<evidence type="ECO:0000313" key="2">
    <source>
        <dbReference type="EMBL" id="MFC4109842.1"/>
    </source>
</evidence>
<evidence type="ECO:0000256" key="1">
    <source>
        <dbReference type="SAM" id="Phobius"/>
    </source>
</evidence>
<dbReference type="Proteomes" id="UP001595868">
    <property type="component" value="Unassembled WGS sequence"/>
</dbReference>
<dbReference type="EMBL" id="JBHSBN010000029">
    <property type="protein sequence ID" value="MFC4109842.1"/>
    <property type="molecule type" value="Genomic_DNA"/>
</dbReference>
<organism evidence="2 3">
    <name type="scientific">Micromonospora zhanjiangensis</name>
    <dbReference type="NCBI Taxonomy" id="1522057"/>
    <lineage>
        <taxon>Bacteria</taxon>
        <taxon>Bacillati</taxon>
        <taxon>Actinomycetota</taxon>
        <taxon>Actinomycetes</taxon>
        <taxon>Micromonosporales</taxon>
        <taxon>Micromonosporaceae</taxon>
        <taxon>Micromonospora</taxon>
    </lineage>
</organism>
<protein>
    <submittedName>
        <fullName evidence="2">Uncharacterized protein</fullName>
    </submittedName>
</protein>
<comment type="caution">
    <text evidence="2">The sequence shown here is derived from an EMBL/GenBank/DDBJ whole genome shotgun (WGS) entry which is preliminary data.</text>
</comment>
<reference evidence="3" key="1">
    <citation type="journal article" date="2019" name="Int. J. Syst. Evol. Microbiol.">
        <title>The Global Catalogue of Microorganisms (GCM) 10K type strain sequencing project: providing services to taxonomists for standard genome sequencing and annotation.</title>
        <authorList>
            <consortium name="The Broad Institute Genomics Platform"/>
            <consortium name="The Broad Institute Genome Sequencing Center for Infectious Disease"/>
            <person name="Wu L."/>
            <person name="Ma J."/>
        </authorList>
    </citation>
    <scope>NUCLEOTIDE SEQUENCE [LARGE SCALE GENOMIC DNA]</scope>
    <source>
        <strain evidence="3">2902at01</strain>
    </source>
</reference>